<accession>A0A0F9N8P6</accession>
<comment type="caution">
    <text evidence="1">The sequence shown here is derived from an EMBL/GenBank/DDBJ whole genome shotgun (WGS) entry which is preliminary data.</text>
</comment>
<evidence type="ECO:0000313" key="1">
    <source>
        <dbReference type="EMBL" id="KKM85190.1"/>
    </source>
</evidence>
<protein>
    <submittedName>
        <fullName evidence="1">Uncharacterized protein</fullName>
    </submittedName>
</protein>
<organism evidence="1">
    <name type="scientific">marine sediment metagenome</name>
    <dbReference type="NCBI Taxonomy" id="412755"/>
    <lineage>
        <taxon>unclassified sequences</taxon>
        <taxon>metagenomes</taxon>
        <taxon>ecological metagenomes</taxon>
    </lineage>
</organism>
<sequence length="143" mass="16154">LHRGKPIGKLLEIWPTDALKKQALDICRTFIQHMKLQGYEARESPTEMELWGPYREKLDMGKANDLINFEKGNHLIPEGRYGHPMGGWESDGVTGPRKLDEALLRDHRDWQLGAVFLIRGKFTATRGKEEETTGTILVGGTNG</sequence>
<dbReference type="EMBL" id="LAZR01007450">
    <property type="protein sequence ID" value="KKM85190.1"/>
    <property type="molecule type" value="Genomic_DNA"/>
</dbReference>
<reference evidence="1" key="1">
    <citation type="journal article" date="2015" name="Nature">
        <title>Complex archaea that bridge the gap between prokaryotes and eukaryotes.</title>
        <authorList>
            <person name="Spang A."/>
            <person name="Saw J.H."/>
            <person name="Jorgensen S.L."/>
            <person name="Zaremba-Niedzwiedzka K."/>
            <person name="Martijn J."/>
            <person name="Lind A.E."/>
            <person name="van Eijk R."/>
            <person name="Schleper C."/>
            <person name="Guy L."/>
            <person name="Ettema T.J."/>
        </authorList>
    </citation>
    <scope>NUCLEOTIDE SEQUENCE</scope>
</reference>
<dbReference type="AlphaFoldDB" id="A0A0F9N8P6"/>
<proteinExistence type="predicted"/>
<gene>
    <name evidence="1" type="ORF">LCGC14_1291610</name>
</gene>
<name>A0A0F9N8P6_9ZZZZ</name>
<feature type="non-terminal residue" evidence="1">
    <location>
        <position position="1"/>
    </location>
</feature>